<feature type="domain" description="OLD protein-like TOPRIM" evidence="3">
    <location>
        <begin position="417"/>
        <end position="480"/>
    </location>
</feature>
<evidence type="ECO:0000313" key="8">
    <source>
        <dbReference type="Proteomes" id="UP000311381"/>
    </source>
</evidence>
<evidence type="ECO:0000313" key="6">
    <source>
        <dbReference type="EMBL" id="VOG80159.1"/>
    </source>
</evidence>
<evidence type="ECO:0000256" key="1">
    <source>
        <dbReference type="SAM" id="Coils"/>
    </source>
</evidence>
<dbReference type="InterPro" id="IPR034139">
    <property type="entry name" value="TOPRIM_OLD"/>
</dbReference>
<evidence type="ECO:0000313" key="7">
    <source>
        <dbReference type="Proteomes" id="UP000254854"/>
    </source>
</evidence>
<gene>
    <name evidence="4" type="ORF">NCTC13734_01316</name>
    <name evidence="5" type="ORF">SAMEA2627268_02024</name>
    <name evidence="6" type="ORF">SAMEA2696453_01016</name>
</gene>
<dbReference type="AlphaFoldDB" id="A0A0T8KUQ4"/>
<proteinExistence type="predicted"/>
<dbReference type="EMBL" id="UHFW01000006">
    <property type="protein sequence ID" value="SUN87112.1"/>
    <property type="molecule type" value="Genomic_DNA"/>
</dbReference>
<accession>A0A0T8KUQ4</accession>
<dbReference type="Proteomes" id="UP000311381">
    <property type="component" value="Unassembled WGS sequence"/>
</dbReference>
<evidence type="ECO:0000313" key="9">
    <source>
        <dbReference type="Proteomes" id="UP000312530"/>
    </source>
</evidence>
<sequence length="699" mass="80164">MKLTKMVINNFKSFGECQAINFNNQTVLIGNNSSGKTTVLQALSKLFSDKQSDRIIRKSDFHLPKGLRPGENTRNLFIETIFEFDELDGTVYGPAIPTFFEHFTVSQDGAKPFLRIRLESSWEDDGTVEGSIDTQIYYISSDEDTIRDEDKHRAPRKDLDKIRVLYVPASRTPEKELGNASGSMLSRLVNSINWTEDEIKEIKDKIDELNNTFLSENGALTQINNEIQKSWELYHEDNRFSQAELIINSSEMAAALRQIALKFSPTTTEEAFTVSDLGDGLRSIFYFSLVDSILDIELEITKDREENPDNPRFKLVPPILTILAIEEPENHIAPHHIGKLIKRFKQLGNNDNSQLILTSHSPVIVKRIDPEDLRYLRIENNDSVLQTIVSDIQLPQSNDESYKYIKGAIQAYPELYFAKLVVLGEGDSEELLLPKFFDLLGLEIDSSQISVVPLGGRHVNYFWKLLNALRIPHITLLDFDNERYGGGWGRIQYAIKQLILNGVAKEKLVTVTAESQKSRVLDDDEIDKIKDWKIDRPDNQLLEGWIKMLEKFNVFFSAPLDIDFLMLQYYKEHYLETLSTNEGPVVSYTDENSDNKKIKLTKMDRTNDYQLIGFKNRISEAIQATLKDKSGPGDSFTEEEKELMIWYQYFFLGRGKPTTHMQFLSSISDDELTRNLPPVFKKIVNRAEELLGDIEHGKE</sequence>
<dbReference type="Pfam" id="PF13304">
    <property type="entry name" value="AAA_21"/>
    <property type="match status" value="1"/>
</dbReference>
<dbReference type="EMBL" id="CAAQRO010000019">
    <property type="protein sequence ID" value="VMD02696.1"/>
    <property type="molecule type" value="Genomic_DNA"/>
</dbReference>
<dbReference type="PANTHER" id="PTHR43581">
    <property type="entry name" value="ATP/GTP PHOSPHATASE"/>
    <property type="match status" value="1"/>
</dbReference>
<evidence type="ECO:0000259" key="2">
    <source>
        <dbReference type="Pfam" id="PF13304"/>
    </source>
</evidence>
<name>A0A0T8KUQ4_STREE</name>
<evidence type="ECO:0000259" key="3">
    <source>
        <dbReference type="Pfam" id="PF20469"/>
    </source>
</evidence>
<dbReference type="CDD" id="cd01026">
    <property type="entry name" value="TOPRIM_OLD"/>
    <property type="match status" value="1"/>
</dbReference>
<dbReference type="PANTHER" id="PTHR43581:SF4">
    <property type="entry name" value="ATP_GTP PHOSPHATASE"/>
    <property type="match status" value="1"/>
</dbReference>
<dbReference type="EMBL" id="CAAULE010000006">
    <property type="protein sequence ID" value="VOG80159.1"/>
    <property type="molecule type" value="Genomic_DNA"/>
</dbReference>
<dbReference type="InterPro" id="IPR003959">
    <property type="entry name" value="ATPase_AAA_core"/>
</dbReference>
<dbReference type="RefSeq" id="WP_001865078.1">
    <property type="nucleotide sequence ID" value="NZ_CFCC01000006.1"/>
</dbReference>
<dbReference type="Proteomes" id="UP000254854">
    <property type="component" value="Unassembled WGS sequence"/>
</dbReference>
<dbReference type="InterPro" id="IPR051396">
    <property type="entry name" value="Bact_Antivir_Def_Nuclease"/>
</dbReference>
<evidence type="ECO:0000313" key="4">
    <source>
        <dbReference type="EMBL" id="SUN87112.1"/>
    </source>
</evidence>
<protein>
    <submittedName>
        <fullName evidence="5">Yga2G</fullName>
    </submittedName>
</protein>
<dbReference type="InterPro" id="IPR027417">
    <property type="entry name" value="P-loop_NTPase"/>
</dbReference>
<feature type="domain" description="ATPase AAA-type core" evidence="2">
    <location>
        <begin position="26"/>
        <end position="365"/>
    </location>
</feature>
<keyword evidence="1" id="KW-0175">Coiled coil</keyword>
<dbReference type="Proteomes" id="UP000312530">
    <property type="component" value="Unassembled WGS sequence"/>
</dbReference>
<feature type="coiled-coil region" evidence="1">
    <location>
        <begin position="185"/>
        <end position="212"/>
    </location>
</feature>
<reference evidence="8 9" key="2">
    <citation type="submission" date="2019-04" db="EMBL/GenBank/DDBJ databases">
        <authorList>
            <consortium name="Pathogen Informatics"/>
        </authorList>
    </citation>
    <scope>NUCLEOTIDE SEQUENCE [LARGE SCALE GENOMIC DNA]</scope>
    <source>
        <strain evidence="8 9">GPSC47</strain>
    </source>
</reference>
<evidence type="ECO:0000313" key="5">
    <source>
        <dbReference type="EMBL" id="VMD02696.1"/>
    </source>
</evidence>
<organism evidence="5 8">
    <name type="scientific">Streptococcus pneumoniae</name>
    <dbReference type="NCBI Taxonomy" id="1313"/>
    <lineage>
        <taxon>Bacteria</taxon>
        <taxon>Bacillati</taxon>
        <taxon>Bacillota</taxon>
        <taxon>Bacilli</taxon>
        <taxon>Lactobacillales</taxon>
        <taxon>Streptococcaceae</taxon>
        <taxon>Streptococcus</taxon>
    </lineage>
</organism>
<dbReference type="SUPFAM" id="SSF52540">
    <property type="entry name" value="P-loop containing nucleoside triphosphate hydrolases"/>
    <property type="match status" value="1"/>
</dbReference>
<reference evidence="4 7" key="1">
    <citation type="submission" date="2018-06" db="EMBL/GenBank/DDBJ databases">
        <authorList>
            <consortium name="Pathogen Informatics"/>
            <person name="Doyle S."/>
        </authorList>
    </citation>
    <scope>NUCLEOTIDE SEQUENCE [LARGE SCALE GENOMIC DNA]</scope>
    <source>
        <strain evidence="4 7">NCTC13734</strain>
    </source>
</reference>
<dbReference type="Gene3D" id="3.40.50.300">
    <property type="entry name" value="P-loop containing nucleotide triphosphate hydrolases"/>
    <property type="match status" value="1"/>
</dbReference>
<dbReference type="Pfam" id="PF20469">
    <property type="entry name" value="OLD-like_TOPRIM"/>
    <property type="match status" value="1"/>
</dbReference>